<evidence type="ECO:0000313" key="1">
    <source>
        <dbReference type="EMBL" id="EMD85185.1"/>
    </source>
</evidence>
<keyword evidence="2" id="KW-1185">Reference proteome</keyword>
<sequence>MHCPFAMAKHLTTLSMHRNLTRAQPDLALCLCKVYTADHVWTSFKTYACTHLADSSHPPSTVSLAPGDHATEKSSFSNGVGTSRFQLAVFRGCAAKNHVDRQTRCQTSKAPTLMTCTSACF</sequence>
<proteinExistence type="predicted"/>
<organism evidence="1 2">
    <name type="scientific">Cochliobolus heterostrophus (strain C5 / ATCC 48332 / race O)</name>
    <name type="common">Southern corn leaf blight fungus</name>
    <name type="synonym">Bipolaris maydis</name>
    <dbReference type="NCBI Taxonomy" id="701091"/>
    <lineage>
        <taxon>Eukaryota</taxon>
        <taxon>Fungi</taxon>
        <taxon>Dikarya</taxon>
        <taxon>Ascomycota</taxon>
        <taxon>Pezizomycotina</taxon>
        <taxon>Dothideomycetes</taxon>
        <taxon>Pleosporomycetidae</taxon>
        <taxon>Pleosporales</taxon>
        <taxon>Pleosporineae</taxon>
        <taxon>Pleosporaceae</taxon>
        <taxon>Bipolaris</taxon>
    </lineage>
</organism>
<evidence type="ECO:0000313" key="2">
    <source>
        <dbReference type="Proteomes" id="UP000016936"/>
    </source>
</evidence>
<dbReference type="EMBL" id="KB445592">
    <property type="protein sequence ID" value="EMD85185.1"/>
    <property type="molecule type" value="Genomic_DNA"/>
</dbReference>
<dbReference type="Proteomes" id="UP000016936">
    <property type="component" value="Unassembled WGS sequence"/>
</dbReference>
<accession>M2SIJ5</accession>
<reference evidence="2" key="2">
    <citation type="journal article" date="2013" name="PLoS Genet.">
        <title>Comparative genome structure, secondary metabolite, and effector coding capacity across Cochliobolus pathogens.</title>
        <authorList>
            <person name="Condon B.J."/>
            <person name="Leng Y."/>
            <person name="Wu D."/>
            <person name="Bushley K.E."/>
            <person name="Ohm R.A."/>
            <person name="Otillar R."/>
            <person name="Martin J."/>
            <person name="Schackwitz W."/>
            <person name="Grimwood J."/>
            <person name="MohdZainudin N."/>
            <person name="Xue C."/>
            <person name="Wang R."/>
            <person name="Manning V.A."/>
            <person name="Dhillon B."/>
            <person name="Tu Z.J."/>
            <person name="Steffenson B.J."/>
            <person name="Salamov A."/>
            <person name="Sun H."/>
            <person name="Lowry S."/>
            <person name="LaButti K."/>
            <person name="Han J."/>
            <person name="Copeland A."/>
            <person name="Lindquist E."/>
            <person name="Barry K."/>
            <person name="Schmutz J."/>
            <person name="Baker S.E."/>
            <person name="Ciuffetti L.M."/>
            <person name="Grigoriev I.V."/>
            <person name="Zhong S."/>
            <person name="Turgeon B.G."/>
        </authorList>
    </citation>
    <scope>NUCLEOTIDE SEQUENCE [LARGE SCALE GENOMIC DNA]</scope>
    <source>
        <strain evidence="2">C5 / ATCC 48332 / race O</strain>
    </source>
</reference>
<gene>
    <name evidence="1" type="ORF">COCHEDRAFT_1035715</name>
</gene>
<name>M2SIJ5_COCH5</name>
<reference evidence="1 2" key="1">
    <citation type="journal article" date="2012" name="PLoS Pathog.">
        <title>Diverse lifestyles and strategies of plant pathogenesis encoded in the genomes of eighteen Dothideomycetes fungi.</title>
        <authorList>
            <person name="Ohm R.A."/>
            <person name="Feau N."/>
            <person name="Henrissat B."/>
            <person name="Schoch C.L."/>
            <person name="Horwitz B.A."/>
            <person name="Barry K.W."/>
            <person name="Condon B.J."/>
            <person name="Copeland A.C."/>
            <person name="Dhillon B."/>
            <person name="Glaser F."/>
            <person name="Hesse C.N."/>
            <person name="Kosti I."/>
            <person name="LaButti K."/>
            <person name="Lindquist E.A."/>
            <person name="Lucas S."/>
            <person name="Salamov A.A."/>
            <person name="Bradshaw R.E."/>
            <person name="Ciuffetti L."/>
            <person name="Hamelin R.C."/>
            <person name="Kema G.H.J."/>
            <person name="Lawrence C."/>
            <person name="Scott J.A."/>
            <person name="Spatafora J.W."/>
            <person name="Turgeon B.G."/>
            <person name="de Wit P.J.G.M."/>
            <person name="Zhong S."/>
            <person name="Goodwin S.B."/>
            <person name="Grigoriev I.V."/>
        </authorList>
    </citation>
    <scope>NUCLEOTIDE SEQUENCE [LARGE SCALE GENOMIC DNA]</scope>
    <source>
        <strain evidence="2">C5 / ATCC 48332 / race O</strain>
    </source>
</reference>
<dbReference type="HOGENOM" id="CLU_165610_0_0_1"/>
<protein>
    <submittedName>
        <fullName evidence="1">Uncharacterized protein</fullName>
    </submittedName>
</protein>
<dbReference type="AlphaFoldDB" id="M2SIJ5"/>